<reference evidence="1 2" key="1">
    <citation type="submission" date="2019-02" db="EMBL/GenBank/DDBJ databases">
        <title>Deep-cultivation of Planctomycetes and their phenomic and genomic characterization uncovers novel biology.</title>
        <authorList>
            <person name="Wiegand S."/>
            <person name="Jogler M."/>
            <person name="Boedeker C."/>
            <person name="Pinto D."/>
            <person name="Vollmers J."/>
            <person name="Rivas-Marin E."/>
            <person name="Kohn T."/>
            <person name="Peeters S.H."/>
            <person name="Heuer A."/>
            <person name="Rast P."/>
            <person name="Oberbeckmann S."/>
            <person name="Bunk B."/>
            <person name="Jeske O."/>
            <person name="Meyerdierks A."/>
            <person name="Storesund J.E."/>
            <person name="Kallscheuer N."/>
            <person name="Luecker S."/>
            <person name="Lage O.M."/>
            <person name="Pohl T."/>
            <person name="Merkel B.J."/>
            <person name="Hornburger P."/>
            <person name="Mueller R.-W."/>
            <person name="Bruemmer F."/>
            <person name="Labrenz M."/>
            <person name="Spormann A.M."/>
            <person name="Op den Camp H."/>
            <person name="Overmann J."/>
            <person name="Amann R."/>
            <person name="Jetten M.S.M."/>
            <person name="Mascher T."/>
            <person name="Medema M.H."/>
            <person name="Devos D.P."/>
            <person name="Kaster A.-K."/>
            <person name="Ovreas L."/>
            <person name="Rohde M."/>
            <person name="Galperin M.Y."/>
            <person name="Jogler C."/>
        </authorList>
    </citation>
    <scope>NUCLEOTIDE SEQUENCE [LARGE SCALE GENOMIC DNA]</scope>
    <source>
        <strain evidence="1 2">HG15A2</strain>
    </source>
</reference>
<dbReference type="Pfam" id="PF24251">
    <property type="entry name" value="DUF7453"/>
    <property type="match status" value="2"/>
</dbReference>
<sequence length="539" mass="56865">MKFYYAIRNRAANSHCKSFVLSIGFWLALITIARAEPSLNILIMSGEASPDGNGTFGSATHHATFYKPQINEAGQVAFMAQMVGTSGGPVDDLGLFLIDGAQLKLAARKGDAVPESNGQYERFGFSTSTFFPADFTLNTNGEIAFGASLSTTDGGATDNQGAYFWDGESLAPIARKGQAAPGGDGIISDLQAPLFNDAGQSVILTDITDSSSSSSDGMAIFRGESGILRQIARSGQAAPDGNGTLSTLSTPVLDNAGNVVFTARHLDTISTPNDQLAIYRGGHEVGLTQIVRGGQSAPGGSENFENVTRPVVNDLGQTAFIAGYPNNMVGHFSDNRLILNDGTTNTEIARSQQIFLGPAGSVRFYSFGKTVFNNAGEIGFSATLDSPTALAGIFKGDETGLTTVAIDGQSVPEGNGAFRFFGGFDFNDNGQAVFQASLRDTFPSNVNDRGIYFYDDDLGQVTIAREGDPFMGSTLALSDNSHVSLNNQGQVTFAFQLADGREGIALWSLKAGVPEPYTAILAILAIPVVISRRSRLLLN</sequence>
<dbReference type="Proteomes" id="UP000319852">
    <property type="component" value="Chromosome"/>
</dbReference>
<name>A0A517MSF1_9BACT</name>
<organism evidence="1 2">
    <name type="scientific">Adhaeretor mobilis</name>
    <dbReference type="NCBI Taxonomy" id="1930276"/>
    <lineage>
        <taxon>Bacteria</taxon>
        <taxon>Pseudomonadati</taxon>
        <taxon>Planctomycetota</taxon>
        <taxon>Planctomycetia</taxon>
        <taxon>Pirellulales</taxon>
        <taxon>Lacipirellulaceae</taxon>
        <taxon>Adhaeretor</taxon>
    </lineage>
</organism>
<evidence type="ECO:0000313" key="2">
    <source>
        <dbReference type="Proteomes" id="UP000319852"/>
    </source>
</evidence>
<dbReference type="NCBIfam" id="TIGR05002">
    <property type="entry name" value="NxxGxxAF_repeat"/>
    <property type="match status" value="7"/>
</dbReference>
<dbReference type="KEGG" id="amob:HG15A2_10800"/>
<keyword evidence="2" id="KW-1185">Reference proteome</keyword>
<dbReference type="InterPro" id="IPR055876">
    <property type="entry name" value="DUF7453"/>
</dbReference>
<evidence type="ECO:0000313" key="1">
    <source>
        <dbReference type="EMBL" id="QDS97813.1"/>
    </source>
</evidence>
<dbReference type="EMBL" id="CP036263">
    <property type="protein sequence ID" value="QDS97813.1"/>
    <property type="molecule type" value="Genomic_DNA"/>
</dbReference>
<accession>A0A517MSF1</accession>
<dbReference type="AlphaFoldDB" id="A0A517MSF1"/>
<gene>
    <name evidence="1" type="ORF">HG15A2_10800</name>
</gene>
<proteinExistence type="predicted"/>
<protein>
    <submittedName>
        <fullName evidence="1">Uncharacterized protein</fullName>
    </submittedName>
</protein>